<dbReference type="SUPFAM" id="SSF53383">
    <property type="entry name" value="PLP-dependent transferases"/>
    <property type="match status" value="1"/>
</dbReference>
<evidence type="ECO:0000256" key="4">
    <source>
        <dbReference type="ARBA" id="ARBA00022898"/>
    </source>
</evidence>
<evidence type="ECO:0000256" key="2">
    <source>
        <dbReference type="ARBA" id="ARBA00010008"/>
    </source>
</evidence>
<dbReference type="InterPro" id="IPR015424">
    <property type="entry name" value="PyrdxlP-dep_Trfase"/>
</dbReference>
<dbReference type="GO" id="GO:0009102">
    <property type="term" value="P:biotin biosynthetic process"/>
    <property type="evidence" value="ECO:0007669"/>
    <property type="project" value="TreeGrafter"/>
</dbReference>
<evidence type="ECO:0000259" key="5">
    <source>
        <dbReference type="Pfam" id="PF00155"/>
    </source>
</evidence>
<protein>
    <submittedName>
        <fullName evidence="6">Pyridoxal phosphate-dependent transferase</fullName>
    </submittedName>
</protein>
<evidence type="ECO:0000256" key="1">
    <source>
        <dbReference type="ARBA" id="ARBA00001933"/>
    </source>
</evidence>
<keyword evidence="3 6" id="KW-0808">Transferase</keyword>
<proteinExistence type="inferred from homology"/>
<dbReference type="PANTHER" id="PTHR13693">
    <property type="entry name" value="CLASS II AMINOTRANSFERASE/8-AMINO-7-OXONONANOATE SYNTHASE"/>
    <property type="match status" value="1"/>
</dbReference>
<reference evidence="6" key="1">
    <citation type="submission" date="2023-03" db="EMBL/GenBank/DDBJ databases">
        <title>Massive genome expansion in bonnet fungi (Mycena s.s.) driven by repeated elements and novel gene families across ecological guilds.</title>
        <authorList>
            <consortium name="Lawrence Berkeley National Laboratory"/>
            <person name="Harder C.B."/>
            <person name="Miyauchi S."/>
            <person name="Viragh M."/>
            <person name="Kuo A."/>
            <person name="Thoen E."/>
            <person name="Andreopoulos B."/>
            <person name="Lu D."/>
            <person name="Skrede I."/>
            <person name="Drula E."/>
            <person name="Henrissat B."/>
            <person name="Morin E."/>
            <person name="Kohler A."/>
            <person name="Barry K."/>
            <person name="LaButti K."/>
            <person name="Morin E."/>
            <person name="Salamov A."/>
            <person name="Lipzen A."/>
            <person name="Mereny Z."/>
            <person name="Hegedus B."/>
            <person name="Baldrian P."/>
            <person name="Stursova M."/>
            <person name="Weitz H."/>
            <person name="Taylor A."/>
            <person name="Grigoriev I.V."/>
            <person name="Nagy L.G."/>
            <person name="Martin F."/>
            <person name="Kauserud H."/>
        </authorList>
    </citation>
    <scope>NUCLEOTIDE SEQUENCE</scope>
    <source>
        <strain evidence="6">9144</strain>
    </source>
</reference>
<dbReference type="InterPro" id="IPR015422">
    <property type="entry name" value="PyrdxlP-dep_Trfase_small"/>
</dbReference>
<dbReference type="Gene3D" id="3.90.1150.10">
    <property type="entry name" value="Aspartate Aminotransferase, domain 1"/>
    <property type="match status" value="1"/>
</dbReference>
<evidence type="ECO:0000313" key="6">
    <source>
        <dbReference type="EMBL" id="KAJ7193794.1"/>
    </source>
</evidence>
<dbReference type="Pfam" id="PF00155">
    <property type="entry name" value="Aminotran_1_2"/>
    <property type="match status" value="1"/>
</dbReference>
<dbReference type="GO" id="GO:0030170">
    <property type="term" value="F:pyridoxal phosphate binding"/>
    <property type="evidence" value="ECO:0007669"/>
    <property type="project" value="InterPro"/>
</dbReference>
<sequence length="455" mass="49399">MKKGLKTKPIPETSLDALLISALESREARGIRRRLPEPTSISSTTGLVDFSSNDYLSLASSPALRDAFLKKLCAAPDILGSGGSRLLVNGQAHSALEARLAQFFGSQAAILFNSGFDANVGFFSCVPQIGDVVVYDEYIHASVHDGIRASRASRAHYAFEHNSMPAFRALLSKLLAERPELQSGQSSLFVAVESLYSMDGTFAPLAEIVKILDECFPQRNGYLVVDEAHATGIYGPQGRGRVAQLGLEKSVLARLHTFGKALAATGGASTLSFVPSLTTLTAVVLTNPLIRDYLLNYARSLIYTTSLSSANIIAADTSFDMLMDGTAEQLSKGVLDLSRYFVEQLRPRLRNIPIHLLSLPLHQQSSLASPIIPIMTTRPRPLSAYLLARGMNARPITWPTVPKGKDRVRVCLHAGNTKADVDRLIAAMLEWAKREIVVDRDAAKSTTTHVVQSKL</sequence>
<dbReference type="InterPro" id="IPR004839">
    <property type="entry name" value="Aminotransferase_I/II_large"/>
</dbReference>
<dbReference type="Gene3D" id="3.40.640.10">
    <property type="entry name" value="Type I PLP-dependent aspartate aminotransferase-like (Major domain)"/>
    <property type="match status" value="1"/>
</dbReference>
<dbReference type="PANTHER" id="PTHR13693:SF77">
    <property type="entry name" value="8-AMINO-7-OXONONANOATE SYNTHASE"/>
    <property type="match status" value="1"/>
</dbReference>
<keyword evidence="4" id="KW-0663">Pyridoxal phosphate</keyword>
<gene>
    <name evidence="6" type="ORF">GGX14DRAFT_587605</name>
</gene>
<comment type="cofactor">
    <cofactor evidence="1">
        <name>pyridoxal 5'-phosphate</name>
        <dbReference type="ChEBI" id="CHEBI:597326"/>
    </cofactor>
</comment>
<evidence type="ECO:0000313" key="7">
    <source>
        <dbReference type="Proteomes" id="UP001219525"/>
    </source>
</evidence>
<name>A0AAD6USQ9_9AGAR</name>
<dbReference type="AlphaFoldDB" id="A0AAD6USQ9"/>
<comment type="similarity">
    <text evidence="2">Belongs to the class-II pyridoxal-phosphate-dependent aminotransferase family. BioF subfamily.</text>
</comment>
<accession>A0AAD6USQ9</accession>
<dbReference type="EMBL" id="JARJCW010000104">
    <property type="protein sequence ID" value="KAJ7193794.1"/>
    <property type="molecule type" value="Genomic_DNA"/>
</dbReference>
<evidence type="ECO:0000256" key="3">
    <source>
        <dbReference type="ARBA" id="ARBA00022679"/>
    </source>
</evidence>
<dbReference type="GO" id="GO:0016740">
    <property type="term" value="F:transferase activity"/>
    <property type="evidence" value="ECO:0007669"/>
    <property type="project" value="UniProtKB-KW"/>
</dbReference>
<dbReference type="InterPro" id="IPR050087">
    <property type="entry name" value="AON_synthase_class-II"/>
</dbReference>
<comment type="caution">
    <text evidence="6">The sequence shown here is derived from an EMBL/GenBank/DDBJ whole genome shotgun (WGS) entry which is preliminary data.</text>
</comment>
<dbReference type="InterPro" id="IPR015421">
    <property type="entry name" value="PyrdxlP-dep_Trfase_major"/>
</dbReference>
<organism evidence="6 7">
    <name type="scientific">Mycena pura</name>
    <dbReference type="NCBI Taxonomy" id="153505"/>
    <lineage>
        <taxon>Eukaryota</taxon>
        <taxon>Fungi</taxon>
        <taxon>Dikarya</taxon>
        <taxon>Basidiomycota</taxon>
        <taxon>Agaricomycotina</taxon>
        <taxon>Agaricomycetes</taxon>
        <taxon>Agaricomycetidae</taxon>
        <taxon>Agaricales</taxon>
        <taxon>Marasmiineae</taxon>
        <taxon>Mycenaceae</taxon>
        <taxon>Mycena</taxon>
    </lineage>
</organism>
<dbReference type="Proteomes" id="UP001219525">
    <property type="component" value="Unassembled WGS sequence"/>
</dbReference>
<feature type="domain" description="Aminotransferase class I/classII large" evidence="5">
    <location>
        <begin position="47"/>
        <end position="427"/>
    </location>
</feature>
<keyword evidence="7" id="KW-1185">Reference proteome</keyword>